<name>A0A9P6GY25_9MICR</name>
<keyword evidence="2" id="KW-1185">Reference proteome</keyword>
<organism evidence="1 2">
    <name type="scientific">Nosema granulosis</name>
    <dbReference type="NCBI Taxonomy" id="83296"/>
    <lineage>
        <taxon>Eukaryota</taxon>
        <taxon>Fungi</taxon>
        <taxon>Fungi incertae sedis</taxon>
        <taxon>Microsporidia</taxon>
        <taxon>Nosematidae</taxon>
        <taxon>Nosema</taxon>
    </lineage>
</organism>
<evidence type="ECO:0008006" key="3">
    <source>
        <dbReference type="Google" id="ProtNLM"/>
    </source>
</evidence>
<accession>A0A9P6GY25</accession>
<reference evidence="1 2" key="1">
    <citation type="journal article" date="2020" name="Genome Biol. Evol.">
        <title>Comparative genomics of strictly vertically transmitted, feminizing microsporidia endosymbionts of amphipod crustaceans.</title>
        <authorList>
            <person name="Cormier A."/>
            <person name="Chebbi M.A."/>
            <person name="Giraud I."/>
            <person name="Wattier R."/>
            <person name="Teixeira M."/>
            <person name="Gilbert C."/>
            <person name="Rigaud T."/>
            <person name="Cordaux R."/>
        </authorList>
    </citation>
    <scope>NUCLEOTIDE SEQUENCE [LARGE SCALE GENOMIC DNA]</scope>
    <source>
        <strain evidence="1 2">Ou3-Ou53</strain>
    </source>
</reference>
<sequence>MYLLSRRLNGTYSKVKVKIDDIYYTCNHLLFIDDLKLVLRTYDDLKSMVEETKSFFRTVGLEINVEKSTTNSPLCENDAKLLGLTETIEGKNDEGFFDRIVQSIESRAEALCNTNLNAKNLIRAMNEFAISQINYYVGIIDTEPD</sequence>
<evidence type="ECO:0000313" key="2">
    <source>
        <dbReference type="Proteomes" id="UP000740883"/>
    </source>
</evidence>
<gene>
    <name evidence="1" type="ORF">NGRA_1649</name>
</gene>
<comment type="caution">
    <text evidence="1">The sequence shown here is derived from an EMBL/GenBank/DDBJ whole genome shotgun (WGS) entry which is preliminary data.</text>
</comment>
<dbReference type="Proteomes" id="UP000740883">
    <property type="component" value="Unassembled WGS sequence"/>
</dbReference>
<dbReference type="AlphaFoldDB" id="A0A9P6GY25"/>
<proteinExistence type="predicted"/>
<dbReference type="OrthoDB" id="2194416at2759"/>
<dbReference type="EMBL" id="SBJO01000118">
    <property type="protein sequence ID" value="KAF9762936.1"/>
    <property type="molecule type" value="Genomic_DNA"/>
</dbReference>
<protein>
    <recommendedName>
        <fullName evidence="3">Reverse transcriptase domain-containing protein</fullName>
    </recommendedName>
</protein>
<evidence type="ECO:0000313" key="1">
    <source>
        <dbReference type="EMBL" id="KAF9762936.1"/>
    </source>
</evidence>